<evidence type="ECO:0000256" key="4">
    <source>
        <dbReference type="ARBA" id="ARBA00022679"/>
    </source>
</evidence>
<evidence type="ECO:0000256" key="1">
    <source>
        <dbReference type="ARBA" id="ARBA00009776"/>
    </source>
</evidence>
<evidence type="ECO:0000313" key="14">
    <source>
        <dbReference type="Proteomes" id="UP000217895"/>
    </source>
</evidence>
<keyword evidence="5 11" id="KW-0545">Nucleotide biosynthesis</keyword>
<evidence type="ECO:0000256" key="7">
    <source>
        <dbReference type="ARBA" id="ARBA00022777"/>
    </source>
</evidence>
<dbReference type="GO" id="GO:0005524">
    <property type="term" value="F:ATP binding"/>
    <property type="evidence" value="ECO:0007669"/>
    <property type="project" value="UniProtKB-UniRule"/>
</dbReference>
<dbReference type="GO" id="GO:0004798">
    <property type="term" value="F:dTMP kinase activity"/>
    <property type="evidence" value="ECO:0007669"/>
    <property type="project" value="UniProtKB-UniRule"/>
</dbReference>
<dbReference type="EC" id="2.7.4.9" evidence="2 11"/>
<dbReference type="GO" id="GO:0006235">
    <property type="term" value="P:dTTP biosynthetic process"/>
    <property type="evidence" value="ECO:0007669"/>
    <property type="project" value="UniProtKB-UniRule"/>
</dbReference>
<comment type="function">
    <text evidence="10 11">Phosphorylation of dTMP to form dTDP in both de novo and salvage pathways of dTTP synthesis.</text>
</comment>
<dbReference type="AlphaFoldDB" id="A0A1Z4JJA0"/>
<evidence type="ECO:0000259" key="12">
    <source>
        <dbReference type="Pfam" id="PF02223"/>
    </source>
</evidence>
<keyword evidence="14" id="KW-1185">Reference proteome</keyword>
<dbReference type="InterPro" id="IPR018095">
    <property type="entry name" value="Thymidylate_kin_CS"/>
</dbReference>
<dbReference type="InterPro" id="IPR039430">
    <property type="entry name" value="Thymidylate_kin-like_dom"/>
</dbReference>
<dbReference type="PROSITE" id="PS01331">
    <property type="entry name" value="THYMIDYLATE_KINASE"/>
    <property type="match status" value="1"/>
</dbReference>
<feature type="binding site" evidence="11">
    <location>
        <begin position="66"/>
        <end position="73"/>
    </location>
    <ligand>
        <name>ATP</name>
        <dbReference type="ChEBI" id="CHEBI:30616"/>
    </ligand>
</feature>
<dbReference type="InterPro" id="IPR018094">
    <property type="entry name" value="Thymidylate_kinase"/>
</dbReference>
<dbReference type="PANTHER" id="PTHR10344:SF4">
    <property type="entry name" value="UMP-CMP KINASE 2, MITOCHONDRIAL"/>
    <property type="match status" value="1"/>
</dbReference>
<dbReference type="GO" id="GO:0006233">
    <property type="term" value="P:dTDP biosynthetic process"/>
    <property type="evidence" value="ECO:0007669"/>
    <property type="project" value="InterPro"/>
</dbReference>
<evidence type="ECO:0000256" key="2">
    <source>
        <dbReference type="ARBA" id="ARBA00012980"/>
    </source>
</evidence>
<evidence type="ECO:0000256" key="3">
    <source>
        <dbReference type="ARBA" id="ARBA00017144"/>
    </source>
</evidence>
<dbReference type="HAMAP" id="MF_00165">
    <property type="entry name" value="Thymidylate_kinase"/>
    <property type="match status" value="1"/>
</dbReference>
<evidence type="ECO:0000313" key="13">
    <source>
        <dbReference type="EMBL" id="BAY56794.1"/>
    </source>
</evidence>
<dbReference type="InterPro" id="IPR027417">
    <property type="entry name" value="P-loop_NTPase"/>
</dbReference>
<evidence type="ECO:0000256" key="8">
    <source>
        <dbReference type="ARBA" id="ARBA00022840"/>
    </source>
</evidence>
<dbReference type="Pfam" id="PF02223">
    <property type="entry name" value="Thymidylate_kin"/>
    <property type="match status" value="1"/>
</dbReference>
<name>A0A1Z4JJA0_LEPBY</name>
<organism evidence="13 14">
    <name type="scientific">Leptolyngbya boryana NIES-2135</name>
    <dbReference type="NCBI Taxonomy" id="1973484"/>
    <lineage>
        <taxon>Bacteria</taxon>
        <taxon>Bacillati</taxon>
        <taxon>Cyanobacteriota</taxon>
        <taxon>Cyanophyceae</taxon>
        <taxon>Leptolyngbyales</taxon>
        <taxon>Leptolyngbyaceae</taxon>
        <taxon>Leptolyngbya group</taxon>
        <taxon>Leptolyngbya</taxon>
    </lineage>
</organism>
<keyword evidence="8 11" id="KW-0067">ATP-binding</keyword>
<feature type="domain" description="Thymidylate kinase-like" evidence="12">
    <location>
        <begin position="64"/>
        <end position="261"/>
    </location>
</feature>
<keyword evidence="4 11" id="KW-0808">Transferase</keyword>
<dbReference type="NCBIfam" id="TIGR00041">
    <property type="entry name" value="DTMP_kinase"/>
    <property type="match status" value="1"/>
</dbReference>
<sequence length="274" mass="31124">MAQAAKVFSSLSCFCQSVIIPFIPNSSKSGLICQDQIEKFEFCNTLKCRREKRSKQMDGKLIVFEGIEGCGKTTQLQRSRQWLTTQLGSEVMTTREPGGTQLGTEIRQLLLHGEEEIYDRTELLLYAADRAQHVEGFLRPHLEQGHWILCDRYTDSTIAYQGYGRELDFELIDQLNQIATGGLQSDLTLWLDIEVEAGLERMQKRGQRDASGTGKPDRIEQASLDFHHRVRAGFAALAERDRDRVLRIDASGSEDEVEERIQTVLSQALANWEL</sequence>
<evidence type="ECO:0000256" key="9">
    <source>
        <dbReference type="ARBA" id="ARBA00048743"/>
    </source>
</evidence>
<comment type="catalytic activity">
    <reaction evidence="9 11">
        <text>dTMP + ATP = dTDP + ADP</text>
        <dbReference type="Rhea" id="RHEA:13517"/>
        <dbReference type="ChEBI" id="CHEBI:30616"/>
        <dbReference type="ChEBI" id="CHEBI:58369"/>
        <dbReference type="ChEBI" id="CHEBI:63528"/>
        <dbReference type="ChEBI" id="CHEBI:456216"/>
        <dbReference type="EC" id="2.7.4.9"/>
    </reaction>
</comment>
<comment type="similarity">
    <text evidence="1 11">Belongs to the thymidylate kinase family.</text>
</comment>
<dbReference type="SUPFAM" id="SSF52540">
    <property type="entry name" value="P-loop containing nucleoside triphosphate hydrolases"/>
    <property type="match status" value="1"/>
</dbReference>
<evidence type="ECO:0000256" key="10">
    <source>
        <dbReference type="ARBA" id="ARBA00057735"/>
    </source>
</evidence>
<dbReference type="CDD" id="cd01672">
    <property type="entry name" value="TMPK"/>
    <property type="match status" value="1"/>
</dbReference>
<evidence type="ECO:0000256" key="6">
    <source>
        <dbReference type="ARBA" id="ARBA00022741"/>
    </source>
</evidence>
<keyword evidence="7 11" id="KW-0418">Kinase</keyword>
<dbReference type="GO" id="GO:0006227">
    <property type="term" value="P:dUDP biosynthetic process"/>
    <property type="evidence" value="ECO:0007669"/>
    <property type="project" value="TreeGrafter"/>
</dbReference>
<keyword evidence="6 11" id="KW-0547">Nucleotide-binding</keyword>
<evidence type="ECO:0000256" key="5">
    <source>
        <dbReference type="ARBA" id="ARBA00022727"/>
    </source>
</evidence>
<dbReference type="Proteomes" id="UP000217895">
    <property type="component" value="Chromosome"/>
</dbReference>
<protein>
    <recommendedName>
        <fullName evidence="3 11">Thymidylate kinase</fullName>
        <ecNumber evidence="2 11">2.7.4.9</ecNumber>
    </recommendedName>
    <alternativeName>
        <fullName evidence="11">dTMP kinase</fullName>
    </alternativeName>
</protein>
<dbReference type="FunFam" id="3.40.50.300:FF:000225">
    <property type="entry name" value="Thymidylate kinase"/>
    <property type="match status" value="1"/>
</dbReference>
<evidence type="ECO:0000256" key="11">
    <source>
        <dbReference type="HAMAP-Rule" id="MF_00165"/>
    </source>
</evidence>
<dbReference type="EMBL" id="AP018203">
    <property type="protein sequence ID" value="BAY56794.1"/>
    <property type="molecule type" value="Genomic_DNA"/>
</dbReference>
<dbReference type="GO" id="GO:0005829">
    <property type="term" value="C:cytosol"/>
    <property type="evidence" value="ECO:0007669"/>
    <property type="project" value="TreeGrafter"/>
</dbReference>
<proteinExistence type="inferred from homology"/>
<reference evidence="13 14" key="1">
    <citation type="submission" date="2017-06" db="EMBL/GenBank/DDBJ databases">
        <title>Genome sequencing of cyanobaciteial culture collection at National Institute for Environmental Studies (NIES).</title>
        <authorList>
            <person name="Hirose Y."/>
            <person name="Shimura Y."/>
            <person name="Fujisawa T."/>
            <person name="Nakamura Y."/>
            <person name="Kawachi M."/>
        </authorList>
    </citation>
    <scope>NUCLEOTIDE SEQUENCE [LARGE SCALE GENOMIC DNA]</scope>
    <source>
        <strain evidence="13 14">NIES-2135</strain>
    </source>
</reference>
<gene>
    <name evidence="11" type="primary">tmk</name>
    <name evidence="13" type="ORF">NIES2135_36340</name>
</gene>
<dbReference type="Gene3D" id="3.40.50.300">
    <property type="entry name" value="P-loop containing nucleotide triphosphate hydrolases"/>
    <property type="match status" value="1"/>
</dbReference>
<accession>A0A1Z4JJA0</accession>
<dbReference type="PANTHER" id="PTHR10344">
    <property type="entry name" value="THYMIDYLATE KINASE"/>
    <property type="match status" value="1"/>
</dbReference>